<dbReference type="Proteomes" id="UP001597092">
    <property type="component" value="Unassembled WGS sequence"/>
</dbReference>
<evidence type="ECO:0000313" key="3">
    <source>
        <dbReference type="Proteomes" id="UP001597092"/>
    </source>
</evidence>
<dbReference type="RefSeq" id="WP_256305546.1">
    <property type="nucleotide sequence ID" value="NZ_JANHAW010000001.1"/>
</dbReference>
<proteinExistence type="predicted"/>
<reference evidence="2 3" key="1">
    <citation type="journal article" date="2019" name="Int. J. Syst. Evol. Microbiol.">
        <title>The Global Catalogue of Microorganisms (GCM) 10K type strain sequencing project: providing services to taxonomists for standard genome sequencing and annotation.</title>
        <authorList>
            <consortium name="The Broad Institute Genomics Platform"/>
            <consortium name="The Broad Institute Genome Sequencing Center for Infectious Disease"/>
            <person name="Wu L."/>
            <person name="Ma J."/>
        </authorList>
    </citation>
    <scope>NUCLEOTIDE SEQUENCE [LARGE SCALE GENOMIC DNA]</scope>
    <source>
        <strain evidence="2 3">CGMCC 1.10387</strain>
    </source>
</reference>
<gene>
    <name evidence="2" type="ORF">ACFSAS_17220</name>
</gene>
<comment type="caution">
    <text evidence="2">The sequence shown here is derived from an EMBL/GenBank/DDBJ whole genome shotgun (WGS) entry which is preliminary data.</text>
</comment>
<evidence type="ECO:0000313" key="2">
    <source>
        <dbReference type="EMBL" id="MFD1687337.1"/>
    </source>
</evidence>
<feature type="compositionally biased region" description="Basic and acidic residues" evidence="1">
    <location>
        <begin position="65"/>
        <end position="74"/>
    </location>
</feature>
<sequence>MRPSIETRPADLYARVESENQPGETLVETLERLVDDYTLLDFADDMADLSEHHWDPEALEDELETADRESRTGLDEPLPWFSTPSFSDS</sequence>
<protein>
    <submittedName>
        <fullName evidence="2">Uncharacterized protein</fullName>
    </submittedName>
</protein>
<evidence type="ECO:0000256" key="1">
    <source>
        <dbReference type="SAM" id="MobiDB-lite"/>
    </source>
</evidence>
<name>A0ABD6E197_9EURY</name>
<dbReference type="AlphaFoldDB" id="A0ABD6E197"/>
<feature type="region of interest" description="Disordered" evidence="1">
    <location>
        <begin position="61"/>
        <end position="89"/>
    </location>
</feature>
<accession>A0ABD6E197</accession>
<organism evidence="2 3">
    <name type="scientific">Halobellus litoreus</name>
    <dbReference type="NCBI Taxonomy" id="755310"/>
    <lineage>
        <taxon>Archaea</taxon>
        <taxon>Methanobacteriati</taxon>
        <taxon>Methanobacteriota</taxon>
        <taxon>Stenosarchaea group</taxon>
        <taxon>Halobacteria</taxon>
        <taxon>Halobacteriales</taxon>
        <taxon>Haloferacaceae</taxon>
        <taxon>Halobellus</taxon>
    </lineage>
</organism>
<keyword evidence="3" id="KW-1185">Reference proteome</keyword>
<dbReference type="EMBL" id="JBHUDP010000010">
    <property type="protein sequence ID" value="MFD1687337.1"/>
    <property type="molecule type" value="Genomic_DNA"/>
</dbReference>